<dbReference type="InterPro" id="IPR038832">
    <property type="entry name" value="CDCA3"/>
</dbReference>
<feature type="compositionally biased region" description="Basic and acidic residues" evidence="1">
    <location>
        <begin position="233"/>
        <end position="253"/>
    </location>
</feature>
<organism evidence="2 3">
    <name type="scientific">Culex pipiens pipiens</name>
    <name type="common">Northern house mosquito</name>
    <dbReference type="NCBI Taxonomy" id="38569"/>
    <lineage>
        <taxon>Eukaryota</taxon>
        <taxon>Metazoa</taxon>
        <taxon>Ecdysozoa</taxon>
        <taxon>Arthropoda</taxon>
        <taxon>Hexapoda</taxon>
        <taxon>Insecta</taxon>
        <taxon>Pterygota</taxon>
        <taxon>Neoptera</taxon>
        <taxon>Endopterygota</taxon>
        <taxon>Diptera</taxon>
        <taxon>Nematocera</taxon>
        <taxon>Culicoidea</taxon>
        <taxon>Culicidae</taxon>
        <taxon>Culicinae</taxon>
        <taxon>Culicini</taxon>
        <taxon>Culex</taxon>
        <taxon>Culex</taxon>
    </lineage>
</organism>
<comment type="caution">
    <text evidence="2">The sequence shown here is derived from an EMBL/GenBank/DDBJ whole genome shotgun (WGS) entry which is preliminary data.</text>
</comment>
<protein>
    <submittedName>
        <fullName evidence="2">Uncharacterized protein</fullName>
    </submittedName>
</protein>
<evidence type="ECO:0000313" key="2">
    <source>
        <dbReference type="EMBL" id="KAL1377499.1"/>
    </source>
</evidence>
<dbReference type="AlphaFoldDB" id="A0ABD1CNJ6"/>
<dbReference type="Proteomes" id="UP001562425">
    <property type="component" value="Unassembled WGS sequence"/>
</dbReference>
<dbReference type="PANTHER" id="PTHR34756:SF1">
    <property type="entry name" value="CELL DIVISION CYCLE-ASSOCIATED PROTEIN 3"/>
    <property type="match status" value="1"/>
</dbReference>
<keyword evidence="3" id="KW-1185">Reference proteome</keyword>
<sequence>MLSLPPHPPLSASHHHHHRESVQTAIESSLHFALPNLKDWNIRMGIFHSKIAPAAIKAPEQPLNSQFQDPRSPTVNINRSPIGIAEILEKPIITKVRDLTADLTEILDNTQTPIRPENAAGSKLQSLLDPRSPSSFDRTPLILSSAGGQHDESNASNVGLCGTSLEYEEISCDEGTFSEVDAVVTETPSLFSDISLNTELKADIECIIQGLHDASGKDPRSPSINIQRTPIVFEEKDTNEEKQEKDQKQREESETSQTAQDKSTPIVILQDENVVAAAAVTPVKEKLERLAINSAPRTPLGCVTNVKKTPANMRKTALFGQMKQNNAIGGSAEIVAKKPLQTRTSKIPTLRMK</sequence>
<reference evidence="2 3" key="1">
    <citation type="submission" date="2024-05" db="EMBL/GenBank/DDBJ databases">
        <title>Culex pipiens pipiens assembly and annotation.</title>
        <authorList>
            <person name="Alout H."/>
            <person name="Durand T."/>
        </authorList>
    </citation>
    <scope>NUCLEOTIDE SEQUENCE [LARGE SCALE GENOMIC DNA]</scope>
    <source>
        <strain evidence="2">HA-2024</strain>
        <tissue evidence="2">Whole body</tissue>
    </source>
</reference>
<dbReference type="EMBL" id="JBEHCU010010926">
    <property type="protein sequence ID" value="KAL1377499.1"/>
    <property type="molecule type" value="Genomic_DNA"/>
</dbReference>
<gene>
    <name evidence="2" type="ORF">pipiens_001530</name>
</gene>
<proteinExistence type="predicted"/>
<feature type="region of interest" description="Disordered" evidence="1">
    <location>
        <begin position="212"/>
        <end position="263"/>
    </location>
</feature>
<dbReference type="PANTHER" id="PTHR34756">
    <property type="entry name" value="CELL DIVISION CYCLE-ASSOCIATED PROTEIN 3"/>
    <property type="match status" value="1"/>
</dbReference>
<feature type="region of interest" description="Disordered" evidence="1">
    <location>
        <begin position="1"/>
        <end position="22"/>
    </location>
</feature>
<accession>A0ABD1CNJ6</accession>
<evidence type="ECO:0000313" key="3">
    <source>
        <dbReference type="Proteomes" id="UP001562425"/>
    </source>
</evidence>
<evidence type="ECO:0000256" key="1">
    <source>
        <dbReference type="SAM" id="MobiDB-lite"/>
    </source>
</evidence>
<feature type="region of interest" description="Disordered" evidence="1">
    <location>
        <begin position="113"/>
        <end position="133"/>
    </location>
</feature>
<name>A0ABD1CNJ6_CULPP</name>